<dbReference type="AlphaFoldDB" id="A0AAN7P790"/>
<proteinExistence type="predicted"/>
<evidence type="ECO:0000313" key="2">
    <source>
        <dbReference type="Proteomes" id="UP001353858"/>
    </source>
</evidence>
<sequence>MNELKKRLLKANQQRFQFLDVTDCDIQDKYFLRFPNFHALKIGRKSLIFTHKQVSIEFRRIRTLIFHI</sequence>
<protein>
    <submittedName>
        <fullName evidence="1">Uncharacterized protein</fullName>
    </submittedName>
</protein>
<dbReference type="EMBL" id="JARPUR010000004">
    <property type="protein sequence ID" value="KAK4876656.1"/>
    <property type="molecule type" value="Genomic_DNA"/>
</dbReference>
<comment type="caution">
    <text evidence="1">The sequence shown here is derived from an EMBL/GenBank/DDBJ whole genome shotgun (WGS) entry which is preliminary data.</text>
</comment>
<evidence type="ECO:0000313" key="1">
    <source>
        <dbReference type="EMBL" id="KAK4876656.1"/>
    </source>
</evidence>
<accession>A0AAN7P790</accession>
<reference evidence="2" key="1">
    <citation type="submission" date="2023-01" db="EMBL/GenBank/DDBJ databases">
        <title>Key to firefly adult light organ development and bioluminescence: homeobox transcription factors regulate luciferase expression and transportation to peroxisome.</title>
        <authorList>
            <person name="Fu X."/>
        </authorList>
    </citation>
    <scope>NUCLEOTIDE SEQUENCE [LARGE SCALE GENOMIC DNA]</scope>
</reference>
<dbReference type="Proteomes" id="UP001353858">
    <property type="component" value="Unassembled WGS sequence"/>
</dbReference>
<gene>
    <name evidence="1" type="ORF">RN001_009162</name>
</gene>
<name>A0AAN7P790_9COLE</name>
<organism evidence="1 2">
    <name type="scientific">Aquatica leii</name>
    <dbReference type="NCBI Taxonomy" id="1421715"/>
    <lineage>
        <taxon>Eukaryota</taxon>
        <taxon>Metazoa</taxon>
        <taxon>Ecdysozoa</taxon>
        <taxon>Arthropoda</taxon>
        <taxon>Hexapoda</taxon>
        <taxon>Insecta</taxon>
        <taxon>Pterygota</taxon>
        <taxon>Neoptera</taxon>
        <taxon>Endopterygota</taxon>
        <taxon>Coleoptera</taxon>
        <taxon>Polyphaga</taxon>
        <taxon>Elateriformia</taxon>
        <taxon>Elateroidea</taxon>
        <taxon>Lampyridae</taxon>
        <taxon>Luciolinae</taxon>
        <taxon>Aquatica</taxon>
    </lineage>
</organism>
<keyword evidence="2" id="KW-1185">Reference proteome</keyword>